<dbReference type="eggNOG" id="COG3437">
    <property type="taxonomic scope" value="Bacteria"/>
</dbReference>
<accession>I6Z7V9</accession>
<dbReference type="Proteomes" id="UP000009011">
    <property type="component" value="Chromosome"/>
</dbReference>
<dbReference type="CDD" id="cd00156">
    <property type="entry name" value="REC"/>
    <property type="match status" value="2"/>
</dbReference>
<name>I6Z7V9_MELRP</name>
<dbReference type="AlphaFoldDB" id="I6Z7V9"/>
<dbReference type="InterPro" id="IPR011006">
    <property type="entry name" value="CheY-like_superfamily"/>
</dbReference>
<proteinExistence type="predicted"/>
<dbReference type="Gene3D" id="3.40.50.2300">
    <property type="match status" value="2"/>
</dbReference>
<dbReference type="HOGENOM" id="CLU_982828_0_0_10"/>
<feature type="domain" description="Response regulatory" evidence="3">
    <location>
        <begin position="143"/>
        <end position="260"/>
    </location>
</feature>
<feature type="modified residue" description="4-aspartylphosphate" evidence="2">
    <location>
        <position position="57"/>
    </location>
</feature>
<dbReference type="SUPFAM" id="SSF52172">
    <property type="entry name" value="CheY-like"/>
    <property type="match status" value="2"/>
</dbReference>
<reference evidence="4 5" key="1">
    <citation type="journal article" date="2013" name="PLoS ONE">
        <title>Genomic analysis of Melioribacter roseus, facultatively anaerobic organotrophic bacterium representing a novel deep lineage within Bacteriodetes/Chlorobi group.</title>
        <authorList>
            <person name="Kadnikov V.V."/>
            <person name="Mardanov A.V."/>
            <person name="Podosokorskaya O.A."/>
            <person name="Gavrilov S.N."/>
            <person name="Kublanov I.V."/>
            <person name="Beletsky A.V."/>
            <person name="Bonch-Osmolovskaya E.A."/>
            <person name="Ravin N.V."/>
        </authorList>
    </citation>
    <scope>NUCLEOTIDE SEQUENCE [LARGE SCALE GENOMIC DNA]</scope>
    <source>
        <strain evidence="5">JCM 17771 / P3M-2</strain>
    </source>
</reference>
<dbReference type="PROSITE" id="PS50110">
    <property type="entry name" value="RESPONSE_REGULATORY"/>
    <property type="match status" value="2"/>
</dbReference>
<dbReference type="PANTHER" id="PTHR44591:SF3">
    <property type="entry name" value="RESPONSE REGULATORY DOMAIN-CONTAINING PROTEIN"/>
    <property type="match status" value="1"/>
</dbReference>
<gene>
    <name evidence="4" type="ordered locus">MROS_2018</name>
</gene>
<dbReference type="STRING" id="1191523.MROS_2018"/>
<keyword evidence="5" id="KW-1185">Reference proteome</keyword>
<feature type="domain" description="Response regulatory" evidence="3">
    <location>
        <begin position="6"/>
        <end position="122"/>
    </location>
</feature>
<dbReference type="InterPro" id="IPR001789">
    <property type="entry name" value="Sig_transdc_resp-reg_receiver"/>
</dbReference>
<dbReference type="GO" id="GO:0000160">
    <property type="term" value="P:phosphorelay signal transduction system"/>
    <property type="evidence" value="ECO:0007669"/>
    <property type="project" value="InterPro"/>
</dbReference>
<dbReference type="InterPro" id="IPR050595">
    <property type="entry name" value="Bact_response_regulator"/>
</dbReference>
<dbReference type="PANTHER" id="PTHR44591">
    <property type="entry name" value="STRESS RESPONSE REGULATOR PROTEIN 1"/>
    <property type="match status" value="1"/>
</dbReference>
<evidence type="ECO:0000313" key="5">
    <source>
        <dbReference type="Proteomes" id="UP000009011"/>
    </source>
</evidence>
<protein>
    <submittedName>
        <fullName evidence="4">Multi-sensor signal transduction histidine kinase</fullName>
    </submittedName>
</protein>
<dbReference type="OrthoDB" id="9795108at2"/>
<dbReference type="Pfam" id="PF00072">
    <property type="entry name" value="Response_reg"/>
    <property type="match status" value="2"/>
</dbReference>
<keyword evidence="4" id="KW-0418">Kinase</keyword>
<evidence type="ECO:0000256" key="1">
    <source>
        <dbReference type="ARBA" id="ARBA00022553"/>
    </source>
</evidence>
<dbReference type="KEGG" id="mro:MROS_2018"/>
<organism evidence="4 5">
    <name type="scientific">Melioribacter roseus (strain DSM 23840 / JCM 17771 / VKM B-2668 / P3M-2)</name>
    <dbReference type="NCBI Taxonomy" id="1191523"/>
    <lineage>
        <taxon>Bacteria</taxon>
        <taxon>Pseudomonadati</taxon>
        <taxon>Ignavibacteriota</taxon>
        <taxon>Ignavibacteria</taxon>
        <taxon>Ignavibacteriales</taxon>
        <taxon>Melioribacteraceae</taxon>
        <taxon>Melioribacter</taxon>
    </lineage>
</organism>
<keyword evidence="1 2" id="KW-0597">Phosphoprotein</keyword>
<evidence type="ECO:0000259" key="3">
    <source>
        <dbReference type="PROSITE" id="PS50110"/>
    </source>
</evidence>
<dbReference type="eggNOG" id="COG2204">
    <property type="taxonomic scope" value="Bacteria"/>
</dbReference>
<evidence type="ECO:0000256" key="2">
    <source>
        <dbReference type="PROSITE-ProRule" id="PRU00169"/>
    </source>
</evidence>
<dbReference type="SMART" id="SM00448">
    <property type="entry name" value="REC"/>
    <property type="match status" value="2"/>
</dbReference>
<keyword evidence="4" id="KW-0808">Transferase</keyword>
<dbReference type="GO" id="GO:0016301">
    <property type="term" value="F:kinase activity"/>
    <property type="evidence" value="ECO:0007669"/>
    <property type="project" value="UniProtKB-KW"/>
</dbReference>
<dbReference type="EMBL" id="CP003557">
    <property type="protein sequence ID" value="AFN75250.1"/>
    <property type="molecule type" value="Genomic_DNA"/>
</dbReference>
<evidence type="ECO:0000313" key="4">
    <source>
        <dbReference type="EMBL" id="AFN75250.1"/>
    </source>
</evidence>
<dbReference type="RefSeq" id="WP_014856682.1">
    <property type="nucleotide sequence ID" value="NC_018178.1"/>
</dbReference>
<comment type="caution">
    <text evidence="2">Lacks conserved residue(s) required for the propagation of feature annotation.</text>
</comment>
<sequence>MDKKYRLLYVEDNLQDIDLTRNFFEERKEEFELKIATSGEQFIQLLGSESFDLVLLDNKLPDFDGITILKELARLSIKIPIILLTGSGNDELVAEALRIGASAYIQKTGDYLENLPDLIKKTVSEFESEAEAKKIFFIKYPLNILIIENDNRQIDLITDYYKNYKKKYIVHIAKSCLSALKILEVKKNTDLVLFNLNVADMKAAQFIEKIKNDGFDLPVIVYAEKGSEDEALSALNGGAVDYILKRENFLMEIRYAAELGYLKHKVMKIQESPQGGKEKEEDT</sequence>